<dbReference type="Pfam" id="PF01425">
    <property type="entry name" value="Amidase"/>
    <property type="match status" value="1"/>
</dbReference>
<gene>
    <name evidence="3" type="ORF">DSCW_43940</name>
</gene>
<sequence length="467" mass="49666">MTSICYKPAWELADLIAKKEISPLELMRDTLERIEQVNPGLNAFVALRPEAALAEAAAMTKAISKGENPGPLAGLPLGVKDLEDTAGMVTSYGSIPFRDNMAREDSIQVARLKAAGAIVVGKTNVPEFGFTGFTKNRLHGITRNPWNPERTPGGSSGGAAAAIAGGLAPLCTGSDAGGSIRIPSSYSGCFGIKPTFGRIPAGPAPFVSTSTMVVMGPLTRCVRDAALYLDCTAGQHPADPYSLPAPAAPYLKGIEECPRRLKIAFSPDLGYAVVQKEIMSCVEKAVKAFEEMGHDVDLWSGSLPDTGDVWGALIATDIYAQLCEVLEKEREQIGRTLVAVLDGTRDMTIARFTTIQQLRARLNAVLESLFDEFDLLLTPTMPTEAFAAEGPPPSEIDGKPIPLLGAVAFTYPFNFSGHPAASVPAGLTPTGLPAGLQIVAPRHREDLILQAARAYEKVRPWNDGWPG</sequence>
<dbReference type="AlphaFoldDB" id="A0A5K7ZLR5"/>
<dbReference type="GO" id="GO:0003824">
    <property type="term" value="F:catalytic activity"/>
    <property type="evidence" value="ECO:0007669"/>
    <property type="project" value="InterPro"/>
</dbReference>
<evidence type="ECO:0000313" key="4">
    <source>
        <dbReference type="Proteomes" id="UP000427769"/>
    </source>
</evidence>
<name>A0A5K7ZLR5_9BACT</name>
<reference evidence="3 4" key="1">
    <citation type="submission" date="2019-11" db="EMBL/GenBank/DDBJ databases">
        <title>Comparative genomics of hydrocarbon-degrading Desulfosarcina strains.</title>
        <authorList>
            <person name="Watanabe M."/>
            <person name="Kojima H."/>
            <person name="Fukui M."/>
        </authorList>
    </citation>
    <scope>NUCLEOTIDE SEQUENCE [LARGE SCALE GENOMIC DNA]</scope>
    <source>
        <strain evidence="3 4">PP31</strain>
    </source>
</reference>
<evidence type="ECO:0000259" key="2">
    <source>
        <dbReference type="Pfam" id="PF01425"/>
    </source>
</evidence>
<evidence type="ECO:0000256" key="1">
    <source>
        <dbReference type="ARBA" id="ARBA00009199"/>
    </source>
</evidence>
<protein>
    <submittedName>
        <fullName evidence="3">Amidase</fullName>
    </submittedName>
</protein>
<dbReference type="EMBL" id="AP021875">
    <property type="protein sequence ID" value="BBO76977.1"/>
    <property type="molecule type" value="Genomic_DNA"/>
</dbReference>
<comment type="similarity">
    <text evidence="1">Belongs to the amidase family.</text>
</comment>
<organism evidence="3 4">
    <name type="scientific">Desulfosarcina widdelii</name>
    <dbReference type="NCBI Taxonomy" id="947919"/>
    <lineage>
        <taxon>Bacteria</taxon>
        <taxon>Pseudomonadati</taxon>
        <taxon>Thermodesulfobacteriota</taxon>
        <taxon>Desulfobacteria</taxon>
        <taxon>Desulfobacterales</taxon>
        <taxon>Desulfosarcinaceae</taxon>
        <taxon>Desulfosarcina</taxon>
    </lineage>
</organism>
<dbReference type="RefSeq" id="WP_155305770.1">
    <property type="nucleotide sequence ID" value="NZ_AP021875.1"/>
</dbReference>
<dbReference type="OrthoDB" id="9811471at2"/>
<dbReference type="InterPro" id="IPR036928">
    <property type="entry name" value="AS_sf"/>
</dbReference>
<dbReference type="PANTHER" id="PTHR11895:SF7">
    <property type="entry name" value="GLUTAMYL-TRNA(GLN) AMIDOTRANSFERASE SUBUNIT A, MITOCHONDRIAL"/>
    <property type="match status" value="1"/>
</dbReference>
<dbReference type="InterPro" id="IPR000120">
    <property type="entry name" value="Amidase"/>
</dbReference>
<proteinExistence type="inferred from homology"/>
<keyword evidence="4" id="KW-1185">Reference proteome</keyword>
<dbReference type="Proteomes" id="UP000427769">
    <property type="component" value="Chromosome"/>
</dbReference>
<dbReference type="InterPro" id="IPR023631">
    <property type="entry name" value="Amidase_dom"/>
</dbReference>
<dbReference type="SUPFAM" id="SSF75304">
    <property type="entry name" value="Amidase signature (AS) enzymes"/>
    <property type="match status" value="1"/>
</dbReference>
<dbReference type="KEGG" id="dwd:DSCW_43940"/>
<feature type="domain" description="Amidase" evidence="2">
    <location>
        <begin position="25"/>
        <end position="449"/>
    </location>
</feature>
<dbReference type="PANTHER" id="PTHR11895">
    <property type="entry name" value="TRANSAMIDASE"/>
    <property type="match status" value="1"/>
</dbReference>
<evidence type="ECO:0000313" key="3">
    <source>
        <dbReference type="EMBL" id="BBO76977.1"/>
    </source>
</evidence>
<dbReference type="Gene3D" id="3.90.1300.10">
    <property type="entry name" value="Amidase signature (AS) domain"/>
    <property type="match status" value="1"/>
</dbReference>
<accession>A0A5K7ZLR5</accession>